<keyword evidence="2" id="KW-1185">Reference proteome</keyword>
<evidence type="ECO:0000313" key="2">
    <source>
        <dbReference type="Proteomes" id="UP000054485"/>
    </source>
</evidence>
<sequence>MVTRIQRVLIEFGGHYVTRARKKHSPKKEDLRLNLIRREYEEYDEKRERAN</sequence>
<gene>
    <name evidence="1" type="ORF">CY34DRAFT_797970</name>
</gene>
<proteinExistence type="predicted"/>
<dbReference type="HOGENOM" id="CLU_3108027_0_0_1"/>
<organism evidence="1 2">
    <name type="scientific">Suillus luteus UH-Slu-Lm8-n1</name>
    <dbReference type="NCBI Taxonomy" id="930992"/>
    <lineage>
        <taxon>Eukaryota</taxon>
        <taxon>Fungi</taxon>
        <taxon>Dikarya</taxon>
        <taxon>Basidiomycota</taxon>
        <taxon>Agaricomycotina</taxon>
        <taxon>Agaricomycetes</taxon>
        <taxon>Agaricomycetidae</taxon>
        <taxon>Boletales</taxon>
        <taxon>Suillineae</taxon>
        <taxon>Suillaceae</taxon>
        <taxon>Suillus</taxon>
    </lineage>
</organism>
<protein>
    <submittedName>
        <fullName evidence="1">Uncharacterized protein</fullName>
    </submittedName>
</protein>
<accession>A0A0D0C0W0</accession>
<evidence type="ECO:0000313" key="1">
    <source>
        <dbReference type="EMBL" id="KIK48488.1"/>
    </source>
</evidence>
<name>A0A0D0C0W0_9AGAM</name>
<dbReference type="EMBL" id="KN835137">
    <property type="protein sequence ID" value="KIK48488.1"/>
    <property type="molecule type" value="Genomic_DNA"/>
</dbReference>
<dbReference type="AlphaFoldDB" id="A0A0D0C0W0"/>
<dbReference type="Proteomes" id="UP000054485">
    <property type="component" value="Unassembled WGS sequence"/>
</dbReference>
<reference evidence="1 2" key="1">
    <citation type="submission" date="2014-04" db="EMBL/GenBank/DDBJ databases">
        <authorList>
            <consortium name="DOE Joint Genome Institute"/>
            <person name="Kuo A."/>
            <person name="Ruytinx J."/>
            <person name="Rineau F."/>
            <person name="Colpaert J."/>
            <person name="Kohler A."/>
            <person name="Nagy L.G."/>
            <person name="Floudas D."/>
            <person name="Copeland A."/>
            <person name="Barry K.W."/>
            <person name="Cichocki N."/>
            <person name="Veneault-Fourrey C."/>
            <person name="LaButti K."/>
            <person name="Lindquist E.A."/>
            <person name="Lipzen A."/>
            <person name="Lundell T."/>
            <person name="Morin E."/>
            <person name="Murat C."/>
            <person name="Sun H."/>
            <person name="Tunlid A."/>
            <person name="Henrissat B."/>
            <person name="Grigoriev I.V."/>
            <person name="Hibbett D.S."/>
            <person name="Martin F."/>
            <person name="Nordberg H.P."/>
            <person name="Cantor M.N."/>
            <person name="Hua S.X."/>
        </authorList>
    </citation>
    <scope>NUCLEOTIDE SEQUENCE [LARGE SCALE GENOMIC DNA]</scope>
    <source>
        <strain evidence="1 2">UH-Slu-Lm8-n1</strain>
    </source>
</reference>
<reference evidence="2" key="2">
    <citation type="submission" date="2015-01" db="EMBL/GenBank/DDBJ databases">
        <title>Evolutionary Origins and Diversification of the Mycorrhizal Mutualists.</title>
        <authorList>
            <consortium name="DOE Joint Genome Institute"/>
            <consortium name="Mycorrhizal Genomics Consortium"/>
            <person name="Kohler A."/>
            <person name="Kuo A."/>
            <person name="Nagy L.G."/>
            <person name="Floudas D."/>
            <person name="Copeland A."/>
            <person name="Barry K.W."/>
            <person name="Cichocki N."/>
            <person name="Veneault-Fourrey C."/>
            <person name="LaButti K."/>
            <person name="Lindquist E.A."/>
            <person name="Lipzen A."/>
            <person name="Lundell T."/>
            <person name="Morin E."/>
            <person name="Murat C."/>
            <person name="Riley R."/>
            <person name="Ohm R."/>
            <person name="Sun H."/>
            <person name="Tunlid A."/>
            <person name="Henrissat B."/>
            <person name="Grigoriev I.V."/>
            <person name="Hibbett D.S."/>
            <person name="Martin F."/>
        </authorList>
    </citation>
    <scope>NUCLEOTIDE SEQUENCE [LARGE SCALE GENOMIC DNA]</scope>
    <source>
        <strain evidence="2">UH-Slu-Lm8-n1</strain>
    </source>
</reference>
<dbReference type="InParanoid" id="A0A0D0C0W0"/>